<feature type="compositionally biased region" description="Basic residues" evidence="1">
    <location>
        <begin position="80"/>
        <end position="100"/>
    </location>
</feature>
<organism evidence="2 3">
    <name type="scientific">Terrabacter lapilli</name>
    <dbReference type="NCBI Taxonomy" id="436231"/>
    <lineage>
        <taxon>Bacteria</taxon>
        <taxon>Bacillati</taxon>
        <taxon>Actinomycetota</taxon>
        <taxon>Actinomycetes</taxon>
        <taxon>Micrococcales</taxon>
        <taxon>Intrasporangiaceae</taxon>
        <taxon>Terrabacter</taxon>
    </lineage>
</organism>
<name>A0ABP5DUE1_9MICO</name>
<gene>
    <name evidence="2" type="ORF">GCM10009817_30110</name>
</gene>
<keyword evidence="3" id="KW-1185">Reference proteome</keyword>
<dbReference type="RefSeq" id="WP_344064178.1">
    <property type="nucleotide sequence ID" value="NZ_BAAAPU010000008.1"/>
</dbReference>
<evidence type="ECO:0000256" key="1">
    <source>
        <dbReference type="SAM" id="MobiDB-lite"/>
    </source>
</evidence>
<protein>
    <submittedName>
        <fullName evidence="2">Uncharacterized protein</fullName>
    </submittedName>
</protein>
<dbReference type="Proteomes" id="UP001500013">
    <property type="component" value="Unassembled WGS sequence"/>
</dbReference>
<reference evidence="3" key="1">
    <citation type="journal article" date="2019" name="Int. J. Syst. Evol. Microbiol.">
        <title>The Global Catalogue of Microorganisms (GCM) 10K type strain sequencing project: providing services to taxonomists for standard genome sequencing and annotation.</title>
        <authorList>
            <consortium name="The Broad Institute Genomics Platform"/>
            <consortium name="The Broad Institute Genome Sequencing Center for Infectious Disease"/>
            <person name="Wu L."/>
            <person name="Ma J."/>
        </authorList>
    </citation>
    <scope>NUCLEOTIDE SEQUENCE [LARGE SCALE GENOMIC DNA]</scope>
    <source>
        <strain evidence="3">JCM 15628</strain>
    </source>
</reference>
<dbReference type="EMBL" id="BAAAPU010000008">
    <property type="protein sequence ID" value="GAA1986531.1"/>
    <property type="molecule type" value="Genomic_DNA"/>
</dbReference>
<accession>A0ABP5DUE1</accession>
<feature type="region of interest" description="Disordered" evidence="1">
    <location>
        <begin position="80"/>
        <end position="110"/>
    </location>
</feature>
<proteinExistence type="predicted"/>
<sequence length="241" mass="27034">MTNQLDVRVAGRDCTQAVTRPTLVPLRPAPLEDETLREEIELLLDVMASVADCPGHLTSEQVDAALGLPDEEPRVHRIDRRATRKTRKTRKTRSTRKTGKTRVPGAMGDLFLPEPEHWDASGNSCHRHVWASMLSRLAAERVPPTRKAVERVLADAFRAVVGVDLSPDPLPEAMRQVYWLHVTGNEMSSGVVDVEEWKHRLIPLLLNRVEPTTPGRVSSEAASYQQCQHRTERVGARPHMT</sequence>
<evidence type="ECO:0000313" key="2">
    <source>
        <dbReference type="EMBL" id="GAA1986531.1"/>
    </source>
</evidence>
<evidence type="ECO:0000313" key="3">
    <source>
        <dbReference type="Proteomes" id="UP001500013"/>
    </source>
</evidence>
<comment type="caution">
    <text evidence="2">The sequence shown here is derived from an EMBL/GenBank/DDBJ whole genome shotgun (WGS) entry which is preliminary data.</text>
</comment>
<feature type="region of interest" description="Disordered" evidence="1">
    <location>
        <begin position="213"/>
        <end position="241"/>
    </location>
</feature>